<organism evidence="4 5">
    <name type="scientific">Hymenobacter glacieicola</name>
    <dbReference type="NCBI Taxonomy" id="1562124"/>
    <lineage>
        <taxon>Bacteria</taxon>
        <taxon>Pseudomonadati</taxon>
        <taxon>Bacteroidota</taxon>
        <taxon>Cytophagia</taxon>
        <taxon>Cytophagales</taxon>
        <taxon>Hymenobacteraceae</taxon>
        <taxon>Hymenobacter</taxon>
    </lineage>
</organism>
<feature type="domain" description="N-acetyltransferase" evidence="3">
    <location>
        <begin position="1"/>
        <end position="159"/>
    </location>
</feature>
<evidence type="ECO:0000256" key="2">
    <source>
        <dbReference type="ARBA" id="ARBA00023315"/>
    </source>
</evidence>
<dbReference type="CDD" id="cd04301">
    <property type="entry name" value="NAT_SF"/>
    <property type="match status" value="1"/>
</dbReference>
<dbReference type="PANTHER" id="PTHR43877">
    <property type="entry name" value="AMINOALKYLPHOSPHONATE N-ACETYLTRANSFERASE-RELATED-RELATED"/>
    <property type="match status" value="1"/>
</dbReference>
<dbReference type="InterPro" id="IPR000182">
    <property type="entry name" value="GNAT_dom"/>
</dbReference>
<name>A0ABQ1X545_9BACT</name>
<keyword evidence="2" id="KW-0012">Acyltransferase</keyword>
<gene>
    <name evidence="4" type="ORF">GCM10011378_35640</name>
</gene>
<evidence type="ECO:0000313" key="4">
    <source>
        <dbReference type="EMBL" id="GGG56312.1"/>
    </source>
</evidence>
<reference evidence="5" key="1">
    <citation type="journal article" date="2019" name="Int. J. Syst. Evol. Microbiol.">
        <title>The Global Catalogue of Microorganisms (GCM) 10K type strain sequencing project: providing services to taxonomists for standard genome sequencing and annotation.</title>
        <authorList>
            <consortium name="The Broad Institute Genomics Platform"/>
            <consortium name="The Broad Institute Genome Sequencing Center for Infectious Disease"/>
            <person name="Wu L."/>
            <person name="Ma J."/>
        </authorList>
    </citation>
    <scope>NUCLEOTIDE SEQUENCE [LARGE SCALE GENOMIC DNA]</scope>
    <source>
        <strain evidence="5">CGMCC 1.12990</strain>
    </source>
</reference>
<proteinExistence type="predicted"/>
<dbReference type="RefSeq" id="WP_188559219.1">
    <property type="nucleotide sequence ID" value="NZ_BMGS01000010.1"/>
</dbReference>
<evidence type="ECO:0000256" key="1">
    <source>
        <dbReference type="ARBA" id="ARBA00022679"/>
    </source>
</evidence>
<dbReference type="SUPFAM" id="SSF55729">
    <property type="entry name" value="Acyl-CoA N-acyltransferases (Nat)"/>
    <property type="match status" value="1"/>
</dbReference>
<dbReference type="Pfam" id="PF00583">
    <property type="entry name" value="Acetyltransf_1"/>
    <property type="match status" value="1"/>
</dbReference>
<evidence type="ECO:0000259" key="3">
    <source>
        <dbReference type="PROSITE" id="PS51186"/>
    </source>
</evidence>
<dbReference type="InterPro" id="IPR050832">
    <property type="entry name" value="Bact_Acetyltransf"/>
</dbReference>
<dbReference type="PROSITE" id="PS51186">
    <property type="entry name" value="GNAT"/>
    <property type="match status" value="1"/>
</dbReference>
<dbReference type="Gene3D" id="3.40.630.30">
    <property type="match status" value="1"/>
</dbReference>
<evidence type="ECO:0000313" key="5">
    <source>
        <dbReference type="Proteomes" id="UP000601361"/>
    </source>
</evidence>
<sequence>MTIRTATRPDLDALYSMWCELMDSHEAYHPVFGYYRQAEPELRRVLLQRLQEPYTRFFVVENAEGLMGLLVAMYQIGNNGMHFSRRGYIAETIVRPQYRRNGLGRLLFETAKEWLTRQGADHLELQVAVANPAGVQFWTALGFAPSTYHFVLPLTPPVQ</sequence>
<keyword evidence="5" id="KW-1185">Reference proteome</keyword>
<accession>A0ABQ1X545</accession>
<dbReference type="InterPro" id="IPR016181">
    <property type="entry name" value="Acyl_CoA_acyltransferase"/>
</dbReference>
<keyword evidence="1" id="KW-0808">Transferase</keyword>
<dbReference type="Proteomes" id="UP000601361">
    <property type="component" value="Unassembled WGS sequence"/>
</dbReference>
<protein>
    <recommendedName>
        <fullName evidence="3">N-acetyltransferase domain-containing protein</fullName>
    </recommendedName>
</protein>
<comment type="caution">
    <text evidence="4">The sequence shown here is derived from an EMBL/GenBank/DDBJ whole genome shotgun (WGS) entry which is preliminary data.</text>
</comment>
<dbReference type="EMBL" id="BMGS01000010">
    <property type="protein sequence ID" value="GGG56312.1"/>
    <property type="molecule type" value="Genomic_DNA"/>
</dbReference>
<dbReference type="PANTHER" id="PTHR43877:SF2">
    <property type="entry name" value="AMINOALKYLPHOSPHONATE N-ACETYLTRANSFERASE-RELATED"/>
    <property type="match status" value="1"/>
</dbReference>